<keyword evidence="3" id="KW-1185">Reference proteome</keyword>
<comment type="caution">
    <text evidence="2">The sequence shown here is derived from an EMBL/GenBank/DDBJ whole genome shotgun (WGS) entry which is preliminary data.</text>
</comment>
<reference evidence="2" key="1">
    <citation type="submission" date="2021-02" db="EMBL/GenBank/DDBJ databases">
        <authorList>
            <person name="Dougan E. K."/>
            <person name="Rhodes N."/>
            <person name="Thang M."/>
            <person name="Chan C."/>
        </authorList>
    </citation>
    <scope>NUCLEOTIDE SEQUENCE</scope>
</reference>
<evidence type="ECO:0000313" key="3">
    <source>
        <dbReference type="Proteomes" id="UP000654075"/>
    </source>
</evidence>
<dbReference type="Proteomes" id="UP000654075">
    <property type="component" value="Unassembled WGS sequence"/>
</dbReference>
<dbReference type="InterPro" id="IPR036412">
    <property type="entry name" value="HAD-like_sf"/>
</dbReference>
<dbReference type="GO" id="GO:0005737">
    <property type="term" value="C:cytoplasm"/>
    <property type="evidence" value="ECO:0007669"/>
    <property type="project" value="TreeGrafter"/>
</dbReference>
<dbReference type="Pfam" id="PF13344">
    <property type="entry name" value="Hydrolase_6"/>
    <property type="match status" value="1"/>
</dbReference>
<evidence type="ECO:0000313" key="2">
    <source>
        <dbReference type="EMBL" id="CAE8623955.1"/>
    </source>
</evidence>
<name>A0A813GCJ1_POLGL</name>
<organism evidence="2 3">
    <name type="scientific">Polarella glacialis</name>
    <name type="common">Dinoflagellate</name>
    <dbReference type="NCBI Taxonomy" id="89957"/>
    <lineage>
        <taxon>Eukaryota</taxon>
        <taxon>Sar</taxon>
        <taxon>Alveolata</taxon>
        <taxon>Dinophyceae</taxon>
        <taxon>Suessiales</taxon>
        <taxon>Suessiaceae</taxon>
        <taxon>Polarella</taxon>
    </lineage>
</organism>
<evidence type="ECO:0000256" key="1">
    <source>
        <dbReference type="SAM" id="MobiDB-lite"/>
    </source>
</evidence>
<dbReference type="PANTHER" id="PTHR19288">
    <property type="entry name" value="4-NITROPHENYLPHOSPHATASE-RELATED"/>
    <property type="match status" value="1"/>
</dbReference>
<protein>
    <recommendedName>
        <fullName evidence="4">Phosphoglycolate phosphatase</fullName>
    </recommendedName>
</protein>
<accession>A0A813GCJ1</accession>
<dbReference type="Gene3D" id="3.40.50.1000">
    <property type="entry name" value="HAD superfamily/HAD-like"/>
    <property type="match status" value="2"/>
</dbReference>
<feature type="region of interest" description="Disordered" evidence="1">
    <location>
        <begin position="22"/>
        <end position="41"/>
    </location>
</feature>
<feature type="compositionally biased region" description="Low complexity" evidence="1">
    <location>
        <begin position="22"/>
        <end position="38"/>
    </location>
</feature>
<dbReference type="OrthoDB" id="426235at2759"/>
<dbReference type="InterPro" id="IPR006356">
    <property type="entry name" value="HAD-SF_hydro_IIA_hyp3"/>
</dbReference>
<dbReference type="Pfam" id="PF13242">
    <property type="entry name" value="Hydrolase_like"/>
    <property type="match status" value="1"/>
</dbReference>
<dbReference type="PANTHER" id="PTHR19288:SF90">
    <property type="entry name" value="OS08G0542600 PROTEIN"/>
    <property type="match status" value="1"/>
</dbReference>
<dbReference type="OMA" id="FGVMHNG"/>
<dbReference type="NCBIfam" id="TIGR01459">
    <property type="entry name" value="HAD-SF-IIA-hyp4"/>
    <property type="match status" value="1"/>
</dbReference>
<gene>
    <name evidence="2" type="ORF">PGLA1383_LOCUS41148</name>
</gene>
<dbReference type="SUPFAM" id="SSF56784">
    <property type="entry name" value="HAD-like"/>
    <property type="match status" value="1"/>
</dbReference>
<sequence>MAVTAFSVPSLSRGFFEHANSFRPASASSGPPRSCASGDGRQNSRTFSAVMAAGALALCHLQSLRSWRRPTPRVPRHGRARRLRDKLLRPETGIAMAPEPAWCPPGGVQVLSGLSQLVDRYDAFLLDQYGVLHDGRTAYPGVAETLAKLKATGKPSVILSNYAGRAATQREKLPGLGLNPDDVDAIMTSGELAYNYLARNQGKLGTRVLWIAWADREGRGLSDFFDDLPEYSLASNVEDADFVLVSGSQSLFAGTEEELMTDYERDGEPRPFAATFRKCVQKNMPMICANPDIQVVRPGGWKGHLGGSLAAVYEKLGGRVIYFGKPYTAAFEEARRVVAELLDADVDGEEALRICHVGDSLHHDIGGASAVGLETAFVVRTGLHAEDLGGEAESITAALVTALCNKEEVTPPQSVLPVFRW</sequence>
<evidence type="ECO:0008006" key="4">
    <source>
        <dbReference type="Google" id="ProtNLM"/>
    </source>
</evidence>
<dbReference type="InterPro" id="IPR006357">
    <property type="entry name" value="HAD-SF_hydro_IIA"/>
</dbReference>
<proteinExistence type="predicted"/>
<dbReference type="EMBL" id="CAJNNV010028277">
    <property type="protein sequence ID" value="CAE8623955.1"/>
    <property type="molecule type" value="Genomic_DNA"/>
</dbReference>
<dbReference type="AlphaFoldDB" id="A0A813GCJ1"/>
<dbReference type="InterPro" id="IPR023214">
    <property type="entry name" value="HAD_sf"/>
</dbReference>
<dbReference type="GO" id="GO:0016791">
    <property type="term" value="F:phosphatase activity"/>
    <property type="evidence" value="ECO:0007669"/>
    <property type="project" value="TreeGrafter"/>
</dbReference>